<dbReference type="NCBIfam" id="TIGR00072">
    <property type="entry name" value="hydrog_prot"/>
    <property type="match status" value="1"/>
</dbReference>
<sequence>MDWSKMFTSRVVVFGCGNTLIGDDAVGPRVIELLEKDPDMPDDVALLDVGTSIRSMLFDLINIDPKPQRIIIIDATTAHGREPGEIFEIDVDHMDPKKVNDFSLHMFPTVNLLKELTLNTAIEVKVVVIQTGYIPEVFDERMSPEVSAAVPHIASRVKALCLEPAKS</sequence>
<gene>
    <name evidence="5" type="ORF">Desaf_1040</name>
</gene>
<evidence type="ECO:0000313" key="6">
    <source>
        <dbReference type="Proteomes" id="UP000007844"/>
    </source>
</evidence>
<dbReference type="SUPFAM" id="SSF53163">
    <property type="entry name" value="HybD-like"/>
    <property type="match status" value="1"/>
</dbReference>
<dbReference type="HOGENOM" id="CLU_099037_0_2_7"/>
<evidence type="ECO:0000256" key="1">
    <source>
        <dbReference type="ARBA" id="ARBA00006814"/>
    </source>
</evidence>
<dbReference type="Pfam" id="PF01750">
    <property type="entry name" value="HycI"/>
    <property type="match status" value="1"/>
</dbReference>
<reference evidence="5 6" key="1">
    <citation type="journal article" date="2011" name="J. Bacteriol.">
        <title>Genome sequence of the mercury-methylating and pleomorphic Desulfovibrio africanus Strain Walvis Bay.</title>
        <authorList>
            <person name="Brown S.D."/>
            <person name="Wall J.D."/>
            <person name="Kucken A.M."/>
            <person name="Gilmour C.C."/>
            <person name="Podar M."/>
            <person name="Brandt C.C."/>
            <person name="Teshima H."/>
            <person name="Detter J.C."/>
            <person name="Han C.S."/>
            <person name="Land M.L."/>
            <person name="Lucas S."/>
            <person name="Han J."/>
            <person name="Pennacchio L."/>
            <person name="Nolan M."/>
            <person name="Pitluck S."/>
            <person name="Woyke T."/>
            <person name="Goodwin L."/>
            <person name="Palumbo A.V."/>
            <person name="Elias D.A."/>
        </authorList>
    </citation>
    <scope>NUCLEOTIDE SEQUENCE [LARGE SCALE GENOMIC DNA]</scope>
    <source>
        <strain evidence="5 6">Walvis Bay</strain>
    </source>
</reference>
<keyword evidence="2 5" id="KW-0645">Protease</keyword>
<keyword evidence="3" id="KW-0064">Aspartyl protease</keyword>
<name>F3YWZ5_DESAF</name>
<dbReference type="EMBL" id="CP003221">
    <property type="protein sequence ID" value="EGJ49383.1"/>
    <property type="molecule type" value="Genomic_DNA"/>
</dbReference>
<dbReference type="Proteomes" id="UP000007844">
    <property type="component" value="Chromosome"/>
</dbReference>
<dbReference type="KEGG" id="daf:Desaf_1040"/>
<dbReference type="PANTHER" id="PTHR30302:SF1">
    <property type="entry name" value="HYDROGENASE 2 MATURATION PROTEASE"/>
    <property type="match status" value="1"/>
</dbReference>
<dbReference type="InterPro" id="IPR023430">
    <property type="entry name" value="Pept_HybD-like_dom_sf"/>
</dbReference>
<dbReference type="eggNOG" id="COG0680">
    <property type="taxonomic scope" value="Bacteria"/>
</dbReference>
<keyword evidence="6" id="KW-1185">Reference proteome</keyword>
<dbReference type="PRINTS" id="PR00446">
    <property type="entry name" value="HYDRGNUPTAKE"/>
</dbReference>
<dbReference type="GO" id="GO:0008047">
    <property type="term" value="F:enzyme activator activity"/>
    <property type="evidence" value="ECO:0007669"/>
    <property type="project" value="InterPro"/>
</dbReference>
<dbReference type="AlphaFoldDB" id="F3YWZ5"/>
<protein>
    <submittedName>
        <fullName evidence="5">Hydrogenase maturation protease</fullName>
    </submittedName>
</protein>
<organism evidence="5 6">
    <name type="scientific">Desulfocurvibacter africanus subsp. africanus str. Walvis Bay</name>
    <dbReference type="NCBI Taxonomy" id="690850"/>
    <lineage>
        <taxon>Bacteria</taxon>
        <taxon>Pseudomonadati</taxon>
        <taxon>Thermodesulfobacteriota</taxon>
        <taxon>Desulfovibrionia</taxon>
        <taxon>Desulfovibrionales</taxon>
        <taxon>Desulfovibrionaceae</taxon>
        <taxon>Desulfocurvibacter</taxon>
    </lineage>
</organism>
<dbReference type="RefSeq" id="WP_005984191.1">
    <property type="nucleotide sequence ID" value="NC_016629.1"/>
</dbReference>
<accession>F3YWZ5</accession>
<keyword evidence="4" id="KW-0378">Hydrolase</keyword>
<dbReference type="Gene3D" id="3.40.50.1450">
    <property type="entry name" value="HybD-like"/>
    <property type="match status" value="1"/>
</dbReference>
<dbReference type="STRING" id="690850.Desaf_1040"/>
<evidence type="ECO:0000256" key="2">
    <source>
        <dbReference type="ARBA" id="ARBA00022670"/>
    </source>
</evidence>
<dbReference type="GO" id="GO:0016485">
    <property type="term" value="P:protein processing"/>
    <property type="evidence" value="ECO:0007669"/>
    <property type="project" value="TreeGrafter"/>
</dbReference>
<dbReference type="GO" id="GO:0004190">
    <property type="term" value="F:aspartic-type endopeptidase activity"/>
    <property type="evidence" value="ECO:0007669"/>
    <property type="project" value="UniProtKB-KW"/>
</dbReference>
<dbReference type="InterPro" id="IPR000671">
    <property type="entry name" value="Peptidase_A31"/>
</dbReference>
<evidence type="ECO:0000256" key="4">
    <source>
        <dbReference type="ARBA" id="ARBA00022801"/>
    </source>
</evidence>
<comment type="similarity">
    <text evidence="1">Belongs to the peptidase A31 family.</text>
</comment>
<proteinExistence type="inferred from homology"/>
<dbReference type="PANTHER" id="PTHR30302">
    <property type="entry name" value="HYDROGENASE 1 MATURATION PROTEASE"/>
    <property type="match status" value="1"/>
</dbReference>
<evidence type="ECO:0000313" key="5">
    <source>
        <dbReference type="EMBL" id="EGJ49383.1"/>
    </source>
</evidence>
<evidence type="ECO:0000256" key="3">
    <source>
        <dbReference type="ARBA" id="ARBA00022750"/>
    </source>
</evidence>